<dbReference type="Gene3D" id="1.10.287.130">
    <property type="match status" value="1"/>
</dbReference>
<comment type="catalytic activity">
    <reaction evidence="1">
        <text>ATP + protein L-histidine = ADP + protein N-phospho-L-histidine.</text>
        <dbReference type="EC" id="2.7.13.3"/>
    </reaction>
</comment>
<comment type="caution">
    <text evidence="10">The sequence shown here is derived from an EMBL/GenBank/DDBJ whole genome shotgun (WGS) entry which is preliminary data.</text>
</comment>
<proteinExistence type="predicted"/>
<dbReference type="CDD" id="cd00082">
    <property type="entry name" value="HisKA"/>
    <property type="match status" value="1"/>
</dbReference>
<keyword evidence="7" id="KW-0067">ATP-binding</keyword>
<dbReference type="Gene3D" id="3.30.565.10">
    <property type="entry name" value="Histidine kinase-like ATPase, C-terminal domain"/>
    <property type="match status" value="1"/>
</dbReference>
<dbReference type="EMBL" id="MDHN01000015">
    <property type="protein sequence ID" value="OFC71164.1"/>
    <property type="molecule type" value="Genomic_DNA"/>
</dbReference>
<dbReference type="SUPFAM" id="SSF55874">
    <property type="entry name" value="ATPase domain of HSP90 chaperone/DNA topoisomerase II/histidine kinase"/>
    <property type="match status" value="1"/>
</dbReference>
<dbReference type="Gene3D" id="3.30.450.40">
    <property type="match status" value="1"/>
</dbReference>
<evidence type="ECO:0000256" key="3">
    <source>
        <dbReference type="ARBA" id="ARBA00022553"/>
    </source>
</evidence>
<evidence type="ECO:0000256" key="4">
    <source>
        <dbReference type="ARBA" id="ARBA00022679"/>
    </source>
</evidence>
<dbReference type="PANTHER" id="PTHR42878:SF7">
    <property type="entry name" value="SENSOR HISTIDINE KINASE GLRK"/>
    <property type="match status" value="1"/>
</dbReference>
<organism evidence="10 11">
    <name type="scientific">Alteromonas confluentis</name>
    <dbReference type="NCBI Taxonomy" id="1656094"/>
    <lineage>
        <taxon>Bacteria</taxon>
        <taxon>Pseudomonadati</taxon>
        <taxon>Pseudomonadota</taxon>
        <taxon>Gammaproteobacteria</taxon>
        <taxon>Alteromonadales</taxon>
        <taxon>Alteromonadaceae</taxon>
        <taxon>Alteromonas/Salinimonas group</taxon>
        <taxon>Alteromonas</taxon>
    </lineage>
</organism>
<dbReference type="InterPro" id="IPR036097">
    <property type="entry name" value="HisK_dim/P_sf"/>
</dbReference>
<evidence type="ECO:0000256" key="1">
    <source>
        <dbReference type="ARBA" id="ARBA00000085"/>
    </source>
</evidence>
<sequence>MLQSSASAIAAVRAIDSVPHILKLVAESTEVGFVCVAHVTENSWTACAVYDLIDFNIEIGDHLEITETLCERVRAKHQKVVIEHATSDPIYRDHSVPKQYGFQSYFSYPLYNADGTFFGTLCGLDKKPLTLKTDKLNSMISSFASLLSRQIADAATQVATERELRGQREAVTLREQNIAILGHDIRTPLSSISMGLDVIEHHVDEPQVAKILKIMRASTLRISRLISDVMDFAHTRVGQGVKISLSESDNLGSRLVHIISELQNGYPKAEIDSEIDIREKVYCDDERLSQLFSNLLINALIHGDLSQPVKTEASVEDAILRIEVTNHGPTITKDALANLFEPFWRLDQEKTGEGLGLGLFIASEISKAHDADLSVKSTEGVTCFTLTMPVRPAS</sequence>
<dbReference type="PANTHER" id="PTHR42878">
    <property type="entry name" value="TWO-COMPONENT HISTIDINE KINASE"/>
    <property type="match status" value="1"/>
</dbReference>
<dbReference type="InterPro" id="IPR029016">
    <property type="entry name" value="GAF-like_dom_sf"/>
</dbReference>
<dbReference type="GO" id="GO:0000156">
    <property type="term" value="F:phosphorelay response regulator activity"/>
    <property type="evidence" value="ECO:0007669"/>
    <property type="project" value="TreeGrafter"/>
</dbReference>
<keyword evidence="8" id="KW-0902">Two-component regulatory system</keyword>
<protein>
    <recommendedName>
        <fullName evidence="2">histidine kinase</fullName>
        <ecNumber evidence="2">2.7.13.3</ecNumber>
    </recommendedName>
</protein>
<gene>
    <name evidence="10" type="ORF">BFC18_08330</name>
</gene>
<dbReference type="RefSeq" id="WP_070124728.1">
    <property type="nucleotide sequence ID" value="NZ_MDHN01000015.1"/>
</dbReference>
<dbReference type="Proteomes" id="UP000175691">
    <property type="component" value="Unassembled WGS sequence"/>
</dbReference>
<keyword evidence="11" id="KW-1185">Reference proteome</keyword>
<dbReference type="GO" id="GO:0000155">
    <property type="term" value="F:phosphorelay sensor kinase activity"/>
    <property type="evidence" value="ECO:0007669"/>
    <property type="project" value="InterPro"/>
</dbReference>
<evidence type="ECO:0000256" key="7">
    <source>
        <dbReference type="ARBA" id="ARBA00022840"/>
    </source>
</evidence>
<dbReference type="GO" id="GO:0007234">
    <property type="term" value="P:osmosensory signaling via phosphorelay pathway"/>
    <property type="evidence" value="ECO:0007669"/>
    <property type="project" value="TreeGrafter"/>
</dbReference>
<dbReference type="Pfam" id="PF02518">
    <property type="entry name" value="HATPase_c"/>
    <property type="match status" value="1"/>
</dbReference>
<dbReference type="EC" id="2.7.13.3" evidence="2"/>
<dbReference type="InterPro" id="IPR004358">
    <property type="entry name" value="Sig_transdc_His_kin-like_C"/>
</dbReference>
<dbReference type="Pfam" id="PF00512">
    <property type="entry name" value="HisKA"/>
    <property type="match status" value="1"/>
</dbReference>
<dbReference type="STRING" id="1656094.BFC18_08330"/>
<dbReference type="GO" id="GO:0005524">
    <property type="term" value="F:ATP binding"/>
    <property type="evidence" value="ECO:0007669"/>
    <property type="project" value="UniProtKB-KW"/>
</dbReference>
<evidence type="ECO:0000256" key="6">
    <source>
        <dbReference type="ARBA" id="ARBA00022777"/>
    </source>
</evidence>
<dbReference type="SUPFAM" id="SSF47384">
    <property type="entry name" value="Homodimeric domain of signal transducing histidine kinase"/>
    <property type="match status" value="1"/>
</dbReference>
<dbReference type="InterPro" id="IPR036890">
    <property type="entry name" value="HATPase_C_sf"/>
</dbReference>
<dbReference type="Pfam" id="PF01590">
    <property type="entry name" value="GAF"/>
    <property type="match status" value="1"/>
</dbReference>
<dbReference type="AlphaFoldDB" id="A0A1E7ZCI6"/>
<accession>A0A1E7ZCI6</accession>
<evidence type="ECO:0000313" key="11">
    <source>
        <dbReference type="Proteomes" id="UP000175691"/>
    </source>
</evidence>
<evidence type="ECO:0000256" key="8">
    <source>
        <dbReference type="ARBA" id="ARBA00023012"/>
    </source>
</evidence>
<keyword evidence="5" id="KW-0547">Nucleotide-binding</keyword>
<keyword evidence="4" id="KW-0808">Transferase</keyword>
<dbReference type="PRINTS" id="PR00344">
    <property type="entry name" value="BCTRLSENSOR"/>
</dbReference>
<evidence type="ECO:0000256" key="5">
    <source>
        <dbReference type="ARBA" id="ARBA00022741"/>
    </source>
</evidence>
<evidence type="ECO:0000259" key="9">
    <source>
        <dbReference type="PROSITE" id="PS50109"/>
    </source>
</evidence>
<evidence type="ECO:0000313" key="10">
    <source>
        <dbReference type="EMBL" id="OFC71164.1"/>
    </source>
</evidence>
<dbReference type="InterPro" id="IPR005467">
    <property type="entry name" value="His_kinase_dom"/>
</dbReference>
<dbReference type="InterPro" id="IPR050351">
    <property type="entry name" value="BphY/WalK/GraS-like"/>
</dbReference>
<dbReference type="SMART" id="SM00387">
    <property type="entry name" value="HATPase_c"/>
    <property type="match status" value="1"/>
</dbReference>
<keyword evidence="6" id="KW-0418">Kinase</keyword>
<dbReference type="PROSITE" id="PS50109">
    <property type="entry name" value="HIS_KIN"/>
    <property type="match status" value="1"/>
</dbReference>
<reference evidence="10 11" key="1">
    <citation type="submission" date="2016-08" db="EMBL/GenBank/DDBJ databases">
        <authorList>
            <person name="Seilhamer J.J."/>
        </authorList>
    </citation>
    <scope>NUCLEOTIDE SEQUENCE [LARGE SCALE GENOMIC DNA]</scope>
    <source>
        <strain evidence="10 11">KCTC 42603</strain>
    </source>
</reference>
<dbReference type="SMART" id="SM00388">
    <property type="entry name" value="HisKA"/>
    <property type="match status" value="1"/>
</dbReference>
<keyword evidence="3" id="KW-0597">Phosphoprotein</keyword>
<dbReference type="InterPro" id="IPR003661">
    <property type="entry name" value="HisK_dim/P_dom"/>
</dbReference>
<dbReference type="InterPro" id="IPR003594">
    <property type="entry name" value="HATPase_dom"/>
</dbReference>
<dbReference type="InterPro" id="IPR003018">
    <property type="entry name" value="GAF"/>
</dbReference>
<dbReference type="OrthoDB" id="9804645at2"/>
<dbReference type="GO" id="GO:0030295">
    <property type="term" value="F:protein kinase activator activity"/>
    <property type="evidence" value="ECO:0007669"/>
    <property type="project" value="TreeGrafter"/>
</dbReference>
<evidence type="ECO:0000256" key="2">
    <source>
        <dbReference type="ARBA" id="ARBA00012438"/>
    </source>
</evidence>
<name>A0A1E7ZCI6_9ALTE</name>
<feature type="domain" description="Histidine kinase" evidence="9">
    <location>
        <begin position="180"/>
        <end position="392"/>
    </location>
</feature>
<dbReference type="SUPFAM" id="SSF55781">
    <property type="entry name" value="GAF domain-like"/>
    <property type="match status" value="1"/>
</dbReference>